<dbReference type="InterPro" id="IPR027417">
    <property type="entry name" value="P-loop_NTPase"/>
</dbReference>
<comment type="catalytic activity">
    <reaction evidence="9">
        <text>hydrogenobyrinate + 2 L-glutamine + 2 ATP + 2 H2O = hydrogenobyrinate a,c-diamide + 2 L-glutamate + 2 ADP + 2 phosphate + 2 H(+)</text>
        <dbReference type="Rhea" id="RHEA:12544"/>
        <dbReference type="ChEBI" id="CHEBI:15377"/>
        <dbReference type="ChEBI" id="CHEBI:15378"/>
        <dbReference type="ChEBI" id="CHEBI:29985"/>
        <dbReference type="ChEBI" id="CHEBI:30616"/>
        <dbReference type="ChEBI" id="CHEBI:43474"/>
        <dbReference type="ChEBI" id="CHEBI:58359"/>
        <dbReference type="ChEBI" id="CHEBI:77873"/>
        <dbReference type="ChEBI" id="CHEBI:77874"/>
        <dbReference type="ChEBI" id="CHEBI:456216"/>
        <dbReference type="EC" id="6.3.5.9"/>
    </reaction>
</comment>
<dbReference type="PROSITE" id="PS51274">
    <property type="entry name" value="GATASE_COBBQ"/>
    <property type="match status" value="1"/>
</dbReference>
<dbReference type="GO" id="GO:0009236">
    <property type="term" value="P:cobalamin biosynthetic process"/>
    <property type="evidence" value="ECO:0007669"/>
    <property type="project" value="UniProtKB-UniRule"/>
</dbReference>
<keyword evidence="6 9" id="KW-0067">ATP-binding</keyword>
<evidence type="ECO:0000256" key="1">
    <source>
        <dbReference type="ARBA" id="ARBA00001946"/>
    </source>
</evidence>
<keyword evidence="8 9" id="KW-0315">Glutamine amidotransferase</keyword>
<dbReference type="OrthoDB" id="9764035at2"/>
<evidence type="ECO:0000256" key="7">
    <source>
        <dbReference type="ARBA" id="ARBA00022842"/>
    </source>
</evidence>
<comment type="miscellaneous">
    <text evidence="9">The a and c carboxylates of hydrogenobyrinate are activated for nucleophilic attack via formation of a phosphorylated intermediate by ATP. CobB catalyzes first the amidation of the c-carboxylate, and then that of the a-carboxylate.</text>
</comment>
<dbReference type="InterPro" id="IPR002586">
    <property type="entry name" value="CobQ/CobB/MinD/ParA_Nub-bd_dom"/>
</dbReference>
<dbReference type="AlphaFoldDB" id="A0A562T0K5"/>
<comment type="similarity">
    <text evidence="9">Belongs to the CobB/CbiA family.</text>
</comment>
<dbReference type="GO" id="GO:0005524">
    <property type="term" value="F:ATP binding"/>
    <property type="evidence" value="ECO:0007669"/>
    <property type="project" value="UniProtKB-UniRule"/>
</dbReference>
<dbReference type="Gene3D" id="3.40.50.880">
    <property type="match status" value="1"/>
</dbReference>
<dbReference type="Gene3D" id="3.40.50.300">
    <property type="entry name" value="P-loop containing nucleotide triphosphate hydrolases"/>
    <property type="match status" value="1"/>
</dbReference>
<proteinExistence type="inferred from homology"/>
<dbReference type="EC" id="6.3.5.9" evidence="9"/>
<name>A0A562T0K5_9HYPH</name>
<evidence type="ECO:0000256" key="4">
    <source>
        <dbReference type="ARBA" id="ARBA00022598"/>
    </source>
</evidence>
<evidence type="ECO:0000256" key="5">
    <source>
        <dbReference type="ARBA" id="ARBA00022741"/>
    </source>
</evidence>
<evidence type="ECO:0000313" key="13">
    <source>
        <dbReference type="Proteomes" id="UP000320593"/>
    </source>
</evidence>
<accession>A0A562T0K5</accession>
<sequence length="435" mass="45866">MTKVPNGLLIAAPSSGAGKTTLTLSLLRASKAKGHAVVSAKSGPDYIDPRFHAAATGAPCINLDAWAMSSQAIRRLANQHAAASELLLIEGAMGLFDGAANGRGSAADLAACLQVPVVLVVDCSRQAQSVAALVSGFGAFRTDVSVAGIVLNRVGSARHEAMLRTALAPLGIPVVGALPRLPGLQLPERHLGLVQAGEHPDLEAYLNSAAELCLEHMDLPALLSLGRPLKAPDPVMETGLAPLGQRIAVASDNAFAFSYPHTLDDWRQKGAELSFFSPLSDNAPDPHADAVFLPGGYPELHAERLAAATAFRAGIYSSVDKGALIYGECGGYMTLGEVLVDAQGKRHNMLGLLPLETSFEARKRQLGYRTLKSQSGFPWKGALSAHEFHYATIVREGGRERLFRAHDAEGTPLPDMGLRQGSVMGSFAHVIARMP</sequence>
<dbReference type="NCBIfam" id="TIGR00379">
    <property type="entry name" value="cobB"/>
    <property type="match status" value="1"/>
</dbReference>
<feature type="active site" description="Nucleophile" evidence="9">
    <location>
        <position position="329"/>
    </location>
</feature>
<organism evidence="12 13">
    <name type="scientific">Roseibium hamelinense</name>
    <dbReference type="NCBI Taxonomy" id="150831"/>
    <lineage>
        <taxon>Bacteria</taxon>
        <taxon>Pseudomonadati</taxon>
        <taxon>Pseudomonadota</taxon>
        <taxon>Alphaproteobacteria</taxon>
        <taxon>Hyphomicrobiales</taxon>
        <taxon>Stappiaceae</taxon>
        <taxon>Roseibium</taxon>
    </lineage>
</organism>
<dbReference type="CDD" id="cd05388">
    <property type="entry name" value="CobB_N"/>
    <property type="match status" value="1"/>
</dbReference>
<keyword evidence="13" id="KW-1185">Reference proteome</keyword>
<dbReference type="SUPFAM" id="SSF52317">
    <property type="entry name" value="Class I glutamine amidotransferase-like"/>
    <property type="match status" value="1"/>
</dbReference>
<dbReference type="EMBL" id="VLLF01000005">
    <property type="protein sequence ID" value="TWI87069.1"/>
    <property type="molecule type" value="Genomic_DNA"/>
</dbReference>
<dbReference type="PANTHER" id="PTHR43873">
    <property type="entry name" value="COBYRINATE A,C-DIAMIDE SYNTHASE"/>
    <property type="match status" value="1"/>
</dbReference>
<dbReference type="InterPro" id="IPR011698">
    <property type="entry name" value="GATase_3"/>
</dbReference>
<reference evidence="12 13" key="1">
    <citation type="submission" date="2019-07" db="EMBL/GenBank/DDBJ databases">
        <title>Genomic Encyclopedia of Archaeal and Bacterial Type Strains, Phase II (KMG-II): from individual species to whole genera.</title>
        <authorList>
            <person name="Goeker M."/>
        </authorList>
    </citation>
    <scope>NUCLEOTIDE SEQUENCE [LARGE SCALE GENOMIC DNA]</scope>
    <source>
        <strain evidence="12 13">ATCC BAA-252</strain>
    </source>
</reference>
<feature type="domain" description="CobB/CobQ-like glutamine amidotransferase" evidence="11">
    <location>
        <begin position="246"/>
        <end position="432"/>
    </location>
</feature>
<evidence type="ECO:0000256" key="9">
    <source>
        <dbReference type="HAMAP-Rule" id="MF_00027"/>
    </source>
</evidence>
<evidence type="ECO:0000313" key="12">
    <source>
        <dbReference type="EMBL" id="TWI87069.1"/>
    </source>
</evidence>
<keyword evidence="5 9" id="KW-0547">Nucleotide-binding</keyword>
<evidence type="ECO:0000259" key="11">
    <source>
        <dbReference type="Pfam" id="PF07685"/>
    </source>
</evidence>
<dbReference type="RefSeq" id="WP_145343379.1">
    <property type="nucleotide sequence ID" value="NZ_SMLY01000076.1"/>
</dbReference>
<comment type="similarity">
    <text evidence="2">Belongs to the CobB/CobQ family. CobQ subfamily.</text>
</comment>
<keyword evidence="7 9" id="KW-0460">Magnesium</keyword>
<evidence type="ECO:0000256" key="8">
    <source>
        <dbReference type="ARBA" id="ARBA00022962"/>
    </source>
</evidence>
<dbReference type="GO" id="GO:0043802">
    <property type="term" value="F:hydrogenobyrinic acid a,c-diamide synthase (glutamine-hydrolysing) activity"/>
    <property type="evidence" value="ECO:0007669"/>
    <property type="project" value="UniProtKB-UniRule"/>
</dbReference>
<keyword evidence="3 9" id="KW-0169">Cobalamin biosynthesis</keyword>
<evidence type="ECO:0000259" key="10">
    <source>
        <dbReference type="Pfam" id="PF01656"/>
    </source>
</evidence>
<dbReference type="GO" id="GO:0042242">
    <property type="term" value="F:cobyrinic acid a,c-diamide synthase activity"/>
    <property type="evidence" value="ECO:0007669"/>
    <property type="project" value="InterPro"/>
</dbReference>
<comment type="domain">
    <text evidence="9">Comprises of two domains. The C-terminal domain contains the binding site for glutamine and catalyzes the hydrolysis of this substrate to glutamate and ammonia. The N-terminal domain is anticipated to bind ATP and hydrogenobyrinate and catalyzes the ultimate synthesis of the diamide product. The ammonia produced via the glutaminase domain is probably translocated to the adjacent domain via a molecular tunnel, where it reacts with an activated intermediate.</text>
</comment>
<dbReference type="SUPFAM" id="SSF52540">
    <property type="entry name" value="P-loop containing nucleoside triphosphate hydrolases"/>
    <property type="match status" value="1"/>
</dbReference>
<dbReference type="NCBIfam" id="NF002204">
    <property type="entry name" value="PRK01077.1"/>
    <property type="match status" value="1"/>
</dbReference>
<evidence type="ECO:0000256" key="3">
    <source>
        <dbReference type="ARBA" id="ARBA00022573"/>
    </source>
</evidence>
<comment type="caution">
    <text evidence="12">The sequence shown here is derived from an EMBL/GenBank/DDBJ whole genome shotgun (WGS) entry which is preliminary data.</text>
</comment>
<dbReference type="Proteomes" id="UP000320593">
    <property type="component" value="Unassembled WGS sequence"/>
</dbReference>
<feature type="domain" description="CobQ/CobB/MinD/ParA nucleotide binding" evidence="10">
    <location>
        <begin position="9"/>
        <end position="191"/>
    </location>
</feature>
<dbReference type="HAMAP" id="MF_00027">
    <property type="entry name" value="CobB_CbiA"/>
    <property type="match status" value="1"/>
</dbReference>
<dbReference type="Pfam" id="PF01656">
    <property type="entry name" value="CbiA"/>
    <property type="match status" value="1"/>
</dbReference>
<feature type="site" description="Increases nucleophilicity of active site Cys" evidence="9">
    <location>
        <position position="429"/>
    </location>
</feature>
<keyword evidence="4 9" id="KW-0436">Ligase</keyword>
<protein>
    <recommendedName>
        <fullName evidence="9">Hydrogenobyrinate a,c-diamide synthase</fullName>
        <ecNumber evidence="9">6.3.5.9</ecNumber>
    </recommendedName>
    <alternativeName>
        <fullName evidence="9">Hydrogenobyrinic acid a,c-diamide synthase</fullName>
    </alternativeName>
</protein>
<gene>
    <name evidence="9" type="primary">cobB</name>
    <name evidence="12" type="ORF">JM93_02306</name>
</gene>
<dbReference type="Pfam" id="PF07685">
    <property type="entry name" value="GATase_3"/>
    <property type="match status" value="1"/>
</dbReference>
<dbReference type="UniPathway" id="UPA00148">
    <property type="reaction ID" value="UER00220"/>
</dbReference>
<dbReference type="InterPro" id="IPR004484">
    <property type="entry name" value="CbiA/CobB_synth"/>
</dbReference>
<evidence type="ECO:0000256" key="2">
    <source>
        <dbReference type="ARBA" id="ARBA00006205"/>
    </source>
</evidence>
<evidence type="ECO:0000256" key="6">
    <source>
        <dbReference type="ARBA" id="ARBA00022840"/>
    </source>
</evidence>
<dbReference type="InterPro" id="IPR029062">
    <property type="entry name" value="Class_I_gatase-like"/>
</dbReference>
<comment type="cofactor">
    <cofactor evidence="1 9">
        <name>Mg(2+)</name>
        <dbReference type="ChEBI" id="CHEBI:18420"/>
    </cofactor>
</comment>
<comment type="function">
    <text evidence="9">Catalyzes the ATP-dependent amidation of the two carboxylate groups at positions a and c of hydrogenobyrinate, using either L-glutamine or ammonia as the nitrogen source.</text>
</comment>
<comment type="pathway">
    <text evidence="9">Cofactor biosynthesis; adenosylcobalamin biosynthesis; cob(II)yrinate a,c-diamide from precorrin-2 (aerobic route): step 9/10.</text>
</comment>
<dbReference type="PANTHER" id="PTHR43873:SF1">
    <property type="entry name" value="COBYRINATE A,C-DIAMIDE SYNTHASE"/>
    <property type="match status" value="1"/>
</dbReference>